<evidence type="ECO:0000313" key="1">
    <source>
        <dbReference type="EMBL" id="EXI80406.1"/>
    </source>
</evidence>
<comment type="caution">
    <text evidence="1">The sequence shown here is derived from an EMBL/GenBank/DDBJ whole genome shotgun (WGS) entry which is preliminary data.</text>
</comment>
<dbReference type="AlphaFoldDB" id="A0A011NYL6"/>
<accession>A0A011NYL6</accession>
<dbReference type="EMBL" id="JEMX01000034">
    <property type="protein sequence ID" value="EXI80406.1"/>
    <property type="molecule type" value="Genomic_DNA"/>
</dbReference>
<gene>
    <name evidence="1" type="ORF">AW10_01839</name>
</gene>
<proteinExistence type="predicted"/>
<sequence length="114" mass="12904">MFLAVTRLFFHSSQDSKTSPNRLRLAPAVLPSFSWVRSVSMLPAAVTIPSAAWQELMLRLFIFDTWSCRYFSRSQRSGDIEQSAMLNAAPMALLPMFRSSATNWSLLMKENDPA</sequence>
<name>A0A011NYL6_9PROT</name>
<reference evidence="1 2" key="1">
    <citation type="submission" date="2014-02" db="EMBL/GenBank/DDBJ databases">
        <title>Expanding our view of genomic diversity in Candidatus Accumulibacter clades.</title>
        <authorList>
            <person name="Skennerton C.T."/>
            <person name="Barr J.J."/>
            <person name="Slater F.R."/>
            <person name="Bond P.L."/>
            <person name="Tyson G.W."/>
        </authorList>
    </citation>
    <scope>NUCLEOTIDE SEQUENCE [LARGE SCALE GENOMIC DNA]</scope>
    <source>
        <strain evidence="2">BA-92</strain>
    </source>
</reference>
<evidence type="ECO:0000313" key="2">
    <source>
        <dbReference type="Proteomes" id="UP000021816"/>
    </source>
</evidence>
<dbReference type="Proteomes" id="UP000021816">
    <property type="component" value="Unassembled WGS sequence"/>
</dbReference>
<organism evidence="1 2">
    <name type="scientific">Candidatus Accumulibacter appositus</name>
    <dbReference type="NCBI Taxonomy" id="1454003"/>
    <lineage>
        <taxon>Bacteria</taxon>
        <taxon>Pseudomonadati</taxon>
        <taxon>Pseudomonadota</taxon>
        <taxon>Betaproteobacteria</taxon>
        <taxon>Candidatus Accumulibacter</taxon>
    </lineage>
</organism>
<protein>
    <submittedName>
        <fullName evidence="1">Uncharacterized protein</fullName>
    </submittedName>
</protein>